<proteinExistence type="predicted"/>
<gene>
    <name evidence="1" type="ORF">NCTC10060_03497</name>
</gene>
<protein>
    <submittedName>
        <fullName evidence="1">Uncharacterized protein conserved in bacteria</fullName>
    </submittedName>
</protein>
<sequence length="93" mass="10455">MMTKPLTATITTIPMVFLSEGDQYNRPDSNNTESGYFYARLRHERQLNRQHRLSLESNSTLIAPGQILKAEGDTSQAFANGMAGDRHRILSQS</sequence>
<evidence type="ECO:0000313" key="2">
    <source>
        <dbReference type="Proteomes" id="UP000254633"/>
    </source>
</evidence>
<reference evidence="1 2" key="1">
    <citation type="submission" date="2018-06" db="EMBL/GenBank/DDBJ databases">
        <authorList>
            <consortium name="Pathogen Informatics"/>
            <person name="Doyle S."/>
        </authorList>
    </citation>
    <scope>NUCLEOTIDE SEQUENCE [LARGE SCALE GENOMIC DNA]</scope>
    <source>
        <strain evidence="1 2">NCTC10060</strain>
    </source>
</reference>
<evidence type="ECO:0000313" key="1">
    <source>
        <dbReference type="EMBL" id="SUG56324.1"/>
    </source>
</evidence>
<accession>A0A379U175</accession>
<dbReference type="EMBL" id="UGXH01000003">
    <property type="protein sequence ID" value="SUG56324.1"/>
    <property type="molecule type" value="Genomic_DNA"/>
</dbReference>
<dbReference type="SUPFAM" id="SSF69279">
    <property type="entry name" value="Phage tail proteins"/>
    <property type="match status" value="1"/>
</dbReference>
<dbReference type="AlphaFoldDB" id="A0A379U175"/>
<name>A0A379U175_SALDZ</name>
<organism evidence="1 2">
    <name type="scientific">Salmonella diarizonae</name>
    <dbReference type="NCBI Taxonomy" id="59204"/>
    <lineage>
        <taxon>Bacteria</taxon>
        <taxon>Pseudomonadati</taxon>
        <taxon>Pseudomonadota</taxon>
        <taxon>Gammaproteobacteria</taxon>
        <taxon>Enterobacterales</taxon>
        <taxon>Enterobacteriaceae</taxon>
        <taxon>Salmonella</taxon>
    </lineage>
</organism>
<dbReference type="Gene3D" id="2.30.110.50">
    <property type="match status" value="1"/>
</dbReference>
<dbReference type="Proteomes" id="UP000254633">
    <property type="component" value="Unassembled WGS sequence"/>
</dbReference>